<comment type="caution">
    <text evidence="3">The sequence shown here is derived from an EMBL/GenBank/DDBJ whole genome shotgun (WGS) entry which is preliminary data.</text>
</comment>
<evidence type="ECO:0000259" key="2">
    <source>
        <dbReference type="Pfam" id="PF13881"/>
    </source>
</evidence>
<feature type="compositionally biased region" description="Low complexity" evidence="1">
    <location>
        <begin position="51"/>
        <end position="67"/>
    </location>
</feature>
<evidence type="ECO:0000256" key="1">
    <source>
        <dbReference type="SAM" id="MobiDB-lite"/>
    </source>
</evidence>
<gene>
    <name evidence="3" type="ORF">PEBR_24881</name>
</gene>
<name>A0A1S9RJ06_PENBI</name>
<dbReference type="AlphaFoldDB" id="A0A1S9RJ06"/>
<dbReference type="EMBL" id="LJBN01000167">
    <property type="protein sequence ID" value="OOQ85483.1"/>
    <property type="molecule type" value="Genomic_DNA"/>
</dbReference>
<feature type="region of interest" description="Disordered" evidence="1">
    <location>
        <begin position="1"/>
        <end position="142"/>
    </location>
</feature>
<accession>A0A1S9RJ06</accession>
<dbReference type="PANTHER" id="PTHR13169:SF0">
    <property type="entry name" value="UBIQUITIN-LIKE PROTEIN 3"/>
    <property type="match status" value="1"/>
</dbReference>
<dbReference type="InterPro" id="IPR039540">
    <property type="entry name" value="UBL3-like_ubiquitin_dom"/>
</dbReference>
<dbReference type="InterPro" id="IPR029071">
    <property type="entry name" value="Ubiquitin-like_domsf"/>
</dbReference>
<feature type="compositionally biased region" description="Polar residues" evidence="1">
    <location>
        <begin position="106"/>
        <end position="117"/>
    </location>
</feature>
<organism evidence="3 4">
    <name type="scientific">Penicillium brasilianum</name>
    <dbReference type="NCBI Taxonomy" id="104259"/>
    <lineage>
        <taxon>Eukaryota</taxon>
        <taxon>Fungi</taxon>
        <taxon>Dikarya</taxon>
        <taxon>Ascomycota</taxon>
        <taxon>Pezizomycotina</taxon>
        <taxon>Eurotiomycetes</taxon>
        <taxon>Eurotiomycetidae</taxon>
        <taxon>Eurotiales</taxon>
        <taxon>Aspergillaceae</taxon>
        <taxon>Penicillium</taxon>
    </lineage>
</organism>
<feature type="domain" description="UBL3-like ubiquitin" evidence="2">
    <location>
        <begin position="182"/>
        <end position="256"/>
    </location>
</feature>
<sequence>MSTTDHPESGVPDSSDHHESGATTTSPQQSSLPQPTTTESTSSPANLDPVADAPTSTASADSQQSPSGEDTATAPQHPASGGESVAPMTAMTGSTTTPANDTTTTVAQSQILDTPSMGTHEPKSGAELSSDQSEDISGKEVEDAGPTLVITLLLTTGSRHPFTIDAKYLRKQSVNVENDDPFAMSVYTLKELIWREWRSDWETRPSSPSSIRLISFGKLLDDKSPLSDSKFSADHPNVVHMTVKPQEVVDEEDAKGAKAHLNRDREASHAMYQMYIGDLELPISRYTLRLRRTSHHLTLSEPLIHYILSSRDILTDPAWMQDEDWLKSWLPHRL</sequence>
<dbReference type="PANTHER" id="PTHR13169">
    <property type="entry name" value="UBIQUITIN-LIKE PROTEIN 3 HCG-1 PROTEIN"/>
    <property type="match status" value="1"/>
</dbReference>
<evidence type="ECO:0000313" key="4">
    <source>
        <dbReference type="Proteomes" id="UP000190744"/>
    </source>
</evidence>
<feature type="compositionally biased region" description="Low complexity" evidence="1">
    <location>
        <begin position="92"/>
        <end position="105"/>
    </location>
</feature>
<reference evidence="4" key="1">
    <citation type="submission" date="2015-09" db="EMBL/GenBank/DDBJ databases">
        <authorList>
            <person name="Fill T.P."/>
            <person name="Baretta J.F."/>
            <person name="de Almeida L.G."/>
            <person name="Rocha M."/>
            <person name="de Souza D.H."/>
            <person name="Malavazi I."/>
            <person name="Cerdeira L.T."/>
            <person name="Hong H."/>
            <person name="Samborskyy M."/>
            <person name="de Vasconcelos A.T."/>
            <person name="Leadlay P."/>
            <person name="Rodrigues-Filho E."/>
        </authorList>
    </citation>
    <scope>NUCLEOTIDE SEQUENCE [LARGE SCALE GENOMIC DNA]</scope>
    <source>
        <strain evidence="4">LaBioMMi 136</strain>
    </source>
</reference>
<feature type="compositionally biased region" description="Low complexity" evidence="1">
    <location>
        <begin position="23"/>
        <end position="44"/>
    </location>
</feature>
<protein>
    <recommendedName>
        <fullName evidence="2">UBL3-like ubiquitin domain-containing protein</fullName>
    </recommendedName>
</protein>
<dbReference type="Pfam" id="PF13881">
    <property type="entry name" value="Rad60-SLD_2"/>
    <property type="match status" value="1"/>
</dbReference>
<evidence type="ECO:0000313" key="3">
    <source>
        <dbReference type="EMBL" id="OOQ85483.1"/>
    </source>
</evidence>
<proteinExistence type="predicted"/>
<feature type="compositionally biased region" description="Basic and acidic residues" evidence="1">
    <location>
        <begin position="1"/>
        <end position="20"/>
    </location>
</feature>
<dbReference type="Gene3D" id="3.10.20.90">
    <property type="entry name" value="Phosphatidylinositol 3-kinase Catalytic Subunit, Chain A, domain 1"/>
    <property type="match status" value="1"/>
</dbReference>
<dbReference type="Proteomes" id="UP000190744">
    <property type="component" value="Unassembled WGS sequence"/>
</dbReference>
<dbReference type="SUPFAM" id="SSF54236">
    <property type="entry name" value="Ubiquitin-like"/>
    <property type="match status" value="1"/>
</dbReference>
<dbReference type="InterPro" id="IPR040015">
    <property type="entry name" value="UBL3-like"/>
</dbReference>